<keyword evidence="4" id="KW-1185">Reference proteome</keyword>
<dbReference type="PANTHER" id="PTHR32410">
    <property type="entry name" value="CYSTEINE/HISTIDINE-RICH C1 DOMAIN FAMILY PROTEIN"/>
    <property type="match status" value="1"/>
</dbReference>
<proteinExistence type="predicted"/>
<name>A0A5D2UP86_GOSMU</name>
<sequence>MEMKNENENESHDESVKQIQHDFHEEHPLVLVAEQSNEGLKAHCNGCGELLSAPCFTCIHCNYHLHKQCAEVPLEIPNHPLHPKHSGVGLLLRQRPNPSGYWVYGCALCKEKRNMFFYECDRCYFSIDIKCAQLSSSFKFSQLYKHDIHQHPLTFIESPMAIDVLKRLNCCWCHEPLTYAIYLCPDCPSFIIHKKCLDELPTKINHPSHHIHPIFLHYSDRNHFCNLCQKEYSGAFYGCSLCHFNINLECALLRSIIEEKRSHQHLFFLLWRQGSFICDACDTEGNYISYICLKCYIVVHKECISLPRIIKFSRHAHCIFHKYFLQTQELTKQDCKICFNEVRLERGSYSCVKQGCNYVVHVNCVLEDEELYELIEDEKQCEELEEKSMQSSIIRVIEVNEAGEAAKIEHLSHQHCLVLADKMEEEIDRKCDGCMLPISNIFYYCSECPFFLHKTCAELPRFKQHWFHHSNATLNFDSSKWCNFCRRSCSGFFYEIGGYLEICIRCAKVADIIECEGHQHFLFFDFKYREKCNGCGIWCRRGAFRCGKCRFALDFGCLTLPHSALHKIDEHKLKLTYHDE</sequence>
<dbReference type="SUPFAM" id="SSF57889">
    <property type="entry name" value="Cysteine-rich domain"/>
    <property type="match status" value="5"/>
</dbReference>
<feature type="domain" description="DC1" evidence="2">
    <location>
        <begin position="412"/>
        <end position="457"/>
    </location>
</feature>
<reference evidence="3 4" key="1">
    <citation type="submission" date="2019-07" db="EMBL/GenBank/DDBJ databases">
        <title>WGS assembly of Gossypium mustelinum.</title>
        <authorList>
            <person name="Chen Z.J."/>
            <person name="Sreedasyam A."/>
            <person name="Ando A."/>
            <person name="Song Q."/>
            <person name="De L."/>
            <person name="Hulse-Kemp A."/>
            <person name="Ding M."/>
            <person name="Ye W."/>
            <person name="Kirkbride R."/>
            <person name="Jenkins J."/>
            <person name="Plott C."/>
            <person name="Lovell J."/>
            <person name="Lin Y.-M."/>
            <person name="Vaughn R."/>
            <person name="Liu B."/>
            <person name="Li W."/>
            <person name="Simpson S."/>
            <person name="Scheffler B."/>
            <person name="Saski C."/>
            <person name="Grover C."/>
            <person name="Hu G."/>
            <person name="Conover J."/>
            <person name="Carlson J."/>
            <person name="Shu S."/>
            <person name="Boston L."/>
            <person name="Williams M."/>
            <person name="Peterson D."/>
            <person name="Mcgee K."/>
            <person name="Jones D."/>
            <person name="Wendel J."/>
            <person name="Stelly D."/>
            <person name="Grimwood J."/>
            <person name="Schmutz J."/>
        </authorList>
    </citation>
    <scope>NUCLEOTIDE SEQUENCE [LARGE SCALE GENOMIC DNA]</scope>
    <source>
        <strain evidence="3">1408120.09</strain>
    </source>
</reference>
<dbReference type="AlphaFoldDB" id="A0A5D2UP86"/>
<organism evidence="3 4">
    <name type="scientific">Gossypium mustelinum</name>
    <name type="common">Cotton</name>
    <name type="synonym">Gossypium caicoense</name>
    <dbReference type="NCBI Taxonomy" id="34275"/>
    <lineage>
        <taxon>Eukaryota</taxon>
        <taxon>Viridiplantae</taxon>
        <taxon>Streptophyta</taxon>
        <taxon>Embryophyta</taxon>
        <taxon>Tracheophyta</taxon>
        <taxon>Spermatophyta</taxon>
        <taxon>Magnoliopsida</taxon>
        <taxon>eudicotyledons</taxon>
        <taxon>Gunneridae</taxon>
        <taxon>Pentapetalae</taxon>
        <taxon>rosids</taxon>
        <taxon>malvids</taxon>
        <taxon>Malvales</taxon>
        <taxon>Malvaceae</taxon>
        <taxon>Malvoideae</taxon>
        <taxon>Gossypium</taxon>
    </lineage>
</organism>
<evidence type="ECO:0000313" key="4">
    <source>
        <dbReference type="Proteomes" id="UP000323597"/>
    </source>
</evidence>
<dbReference type="EMBL" id="CM017654">
    <property type="protein sequence ID" value="TYI78380.1"/>
    <property type="molecule type" value="Genomic_DNA"/>
</dbReference>
<dbReference type="PANTHER" id="PTHR32410:SF216">
    <property type="entry name" value="PHORBOL-ESTER_DAG-TYPE DOMAIN-CONTAINING PROTEIN"/>
    <property type="match status" value="1"/>
</dbReference>
<accession>A0A5D2UP86</accession>
<evidence type="ECO:0000256" key="1">
    <source>
        <dbReference type="ARBA" id="ARBA00022737"/>
    </source>
</evidence>
<dbReference type="Proteomes" id="UP000323597">
    <property type="component" value="Chromosome D06"/>
</dbReference>
<dbReference type="InterPro" id="IPR046349">
    <property type="entry name" value="C1-like_sf"/>
</dbReference>
<dbReference type="Pfam" id="PF03107">
    <property type="entry name" value="C1_2"/>
    <property type="match status" value="4"/>
</dbReference>
<gene>
    <name evidence="3" type="ORF">E1A91_D06G207500v1</name>
</gene>
<evidence type="ECO:0000259" key="2">
    <source>
        <dbReference type="Pfam" id="PF03107"/>
    </source>
</evidence>
<protein>
    <recommendedName>
        <fullName evidence="2">DC1 domain-containing protein</fullName>
    </recommendedName>
</protein>
<evidence type="ECO:0000313" key="3">
    <source>
        <dbReference type="EMBL" id="TYI78380.1"/>
    </source>
</evidence>
<feature type="domain" description="DC1" evidence="2">
    <location>
        <begin position="262"/>
        <end position="304"/>
    </location>
</feature>
<keyword evidence="1" id="KW-0677">Repeat</keyword>
<feature type="domain" description="DC1" evidence="2">
    <location>
        <begin position="90"/>
        <end position="132"/>
    </location>
</feature>
<dbReference type="InterPro" id="IPR004146">
    <property type="entry name" value="DC1"/>
</dbReference>
<dbReference type="InterPro" id="IPR053192">
    <property type="entry name" value="Vacuole_Formation_Reg"/>
</dbReference>
<feature type="domain" description="DC1" evidence="2">
    <location>
        <begin position="207"/>
        <end position="251"/>
    </location>
</feature>